<dbReference type="EMBL" id="NXGX01000015">
    <property type="protein sequence ID" value="PKR56359.1"/>
    <property type="molecule type" value="Genomic_DNA"/>
</dbReference>
<proteinExistence type="predicted"/>
<gene>
    <name evidence="2" type="ORF">COO92_21375</name>
</gene>
<dbReference type="InterPro" id="IPR014729">
    <property type="entry name" value="Rossmann-like_a/b/a_fold"/>
</dbReference>
<name>A0A2N3L0K5_9PROT</name>
<organism evidence="2 3">
    <name type="scientific">Thalassospira lohafexi</name>
    <dbReference type="NCBI Taxonomy" id="744227"/>
    <lineage>
        <taxon>Bacteria</taxon>
        <taxon>Pseudomonadati</taxon>
        <taxon>Pseudomonadota</taxon>
        <taxon>Alphaproteobacteria</taxon>
        <taxon>Rhodospirillales</taxon>
        <taxon>Thalassospiraceae</taxon>
        <taxon>Thalassospira</taxon>
    </lineage>
</organism>
<dbReference type="GO" id="GO:0003824">
    <property type="term" value="F:catalytic activity"/>
    <property type="evidence" value="ECO:0007669"/>
    <property type="project" value="InterPro"/>
</dbReference>
<reference evidence="2 3" key="1">
    <citation type="submission" date="2017-09" db="EMBL/GenBank/DDBJ databases">
        <title>Biodiversity and function of Thalassospira species in the particle-attached aromatic-hydrocarbon-degrading consortia from the surface seawater of the China South Sea.</title>
        <authorList>
            <person name="Dong C."/>
            <person name="Lai Q."/>
            <person name="Shao Z."/>
        </authorList>
    </citation>
    <scope>NUCLEOTIDE SEQUENCE [LARGE SCALE GENOMIC DNA]</scope>
    <source>
        <strain evidence="2 3">139Z-12</strain>
    </source>
</reference>
<comment type="caution">
    <text evidence="2">The sequence shown here is derived from an EMBL/GenBank/DDBJ whole genome shotgun (WGS) entry which is preliminary data.</text>
</comment>
<dbReference type="InterPro" id="IPR002500">
    <property type="entry name" value="PAPS_reduct_dom"/>
</dbReference>
<sequence length="253" mass="28455">MQHVIFASYGNDSVALIQWAYEQGLKDVHVAYSDTGWAAGFWESRVQIAEQWVRELGFTPHRISSEGMEALVKRKKAWPRGGGKRFQFCTGALKVEPAFRWLAEHDPDCEAICLVGIRREESSERTDAPEWIEESPNHGGRSLYAPLVRHTERMRNALIDKTPLPVLPYRSKECSPCVNARQQEIKHLEERRIAEIERIETDAGTNSKGNPRVMYSPARHGGAVGIRAVVEHAKGSSDDLFPVSVCSSGWCGR</sequence>
<dbReference type="SUPFAM" id="SSF52402">
    <property type="entry name" value="Adenine nucleotide alpha hydrolases-like"/>
    <property type="match status" value="1"/>
</dbReference>
<dbReference type="RefSeq" id="WP_101304964.1">
    <property type="nucleotide sequence ID" value="NZ_NXGX01000015.1"/>
</dbReference>
<protein>
    <submittedName>
        <fullName evidence="2">Phosphoadenosine phosphosulfate reductase</fullName>
    </submittedName>
</protein>
<keyword evidence="3" id="KW-1185">Reference proteome</keyword>
<dbReference type="Proteomes" id="UP000233332">
    <property type="component" value="Unassembled WGS sequence"/>
</dbReference>
<dbReference type="Gene3D" id="3.40.50.620">
    <property type="entry name" value="HUPs"/>
    <property type="match status" value="1"/>
</dbReference>
<evidence type="ECO:0000259" key="1">
    <source>
        <dbReference type="Pfam" id="PF01507"/>
    </source>
</evidence>
<dbReference type="Pfam" id="PF01507">
    <property type="entry name" value="PAPS_reduct"/>
    <property type="match status" value="1"/>
</dbReference>
<feature type="domain" description="Phosphoadenosine phosphosulphate reductase" evidence="1">
    <location>
        <begin position="3"/>
        <end position="171"/>
    </location>
</feature>
<accession>A0A2N3L0K5</accession>
<dbReference type="AlphaFoldDB" id="A0A2N3L0K5"/>
<evidence type="ECO:0000313" key="2">
    <source>
        <dbReference type="EMBL" id="PKR56359.1"/>
    </source>
</evidence>
<evidence type="ECO:0000313" key="3">
    <source>
        <dbReference type="Proteomes" id="UP000233332"/>
    </source>
</evidence>